<organism evidence="1 2">
    <name type="scientific">Methylotuvimicrobium buryatense</name>
    <name type="common">Methylomicrobium buryatense</name>
    <dbReference type="NCBI Taxonomy" id="95641"/>
    <lineage>
        <taxon>Bacteria</taxon>
        <taxon>Pseudomonadati</taxon>
        <taxon>Pseudomonadota</taxon>
        <taxon>Gammaproteobacteria</taxon>
        <taxon>Methylococcales</taxon>
        <taxon>Methylococcaceae</taxon>
        <taxon>Methylotuvimicrobium</taxon>
    </lineage>
</organism>
<gene>
    <name evidence="1" type="ORF">EQU24_01225</name>
</gene>
<protein>
    <submittedName>
        <fullName evidence="1">Uncharacterized protein</fullName>
    </submittedName>
</protein>
<keyword evidence="2" id="KW-1185">Reference proteome</keyword>
<dbReference type="Proteomes" id="UP000305881">
    <property type="component" value="Chromosome"/>
</dbReference>
<accession>A0A4P9UNH1</accession>
<reference evidence="2" key="1">
    <citation type="journal article" date="2019" name="J. Bacteriol.">
        <title>A Mutagenic Screen Identifies a TonB-Dependent Receptor Required for the Lanthanide Metal Switch in the Type I Methanotroph 'Methylotuvimicrobium buryatense' 5GB1C.</title>
        <authorList>
            <person name="Groom J.D."/>
            <person name="Ford S.M."/>
            <person name="Pesesky M.W."/>
            <person name="Lidstrom M.E."/>
        </authorList>
    </citation>
    <scope>NUCLEOTIDE SEQUENCE [LARGE SCALE GENOMIC DNA]</scope>
    <source>
        <strain evidence="2">5GB1C</strain>
    </source>
</reference>
<dbReference type="KEGG" id="mbur:EQU24_01225"/>
<proteinExistence type="predicted"/>
<dbReference type="EMBL" id="CP035467">
    <property type="protein sequence ID" value="QCW81026.1"/>
    <property type="molecule type" value="Genomic_DNA"/>
</dbReference>
<dbReference type="AlphaFoldDB" id="A0A4P9UNH1"/>
<dbReference type="STRING" id="675511.GCA_000341735_02757"/>
<dbReference type="OrthoDB" id="6636527at2"/>
<evidence type="ECO:0000313" key="2">
    <source>
        <dbReference type="Proteomes" id="UP000305881"/>
    </source>
</evidence>
<evidence type="ECO:0000313" key="1">
    <source>
        <dbReference type="EMBL" id="QCW81026.1"/>
    </source>
</evidence>
<sequence>MSIGIGGAIGGIAIGTGTALSKLGDILLSPVNMMCNWAEEPLKRNDYIRQEEAKDNDVKREIERQIGVETGLSDQKMKEQELNTNLKIQRETEIVRIITEIEQLKKDKEFERMKMVSDAMMEYQKELTRINVETVETIGSMRIDLQRKAYDLIHEKSQQYAELQDRALQQAEDQLARIDNNTDMRESSKNILSNAVEAKLAGIITNATRFIEQLNDDMQLISKDINLITSSGQKFIERHLEQFQLIGFSEQTTALLGNEDLTHKSESLLFSEAKY</sequence>
<dbReference type="RefSeq" id="WP_017841253.1">
    <property type="nucleotide sequence ID" value="NZ_CP035467.1"/>
</dbReference>
<name>A0A4P9UNH1_METBY</name>